<proteinExistence type="predicted"/>
<dbReference type="EMBL" id="BKCJ011800434">
    <property type="protein sequence ID" value="GFD53946.1"/>
    <property type="molecule type" value="Genomic_DNA"/>
</dbReference>
<sequence>QGGKIAPAMPTSACPPITTGHTVKKAVPSIPVIIKAMPTMSSVRFWRRLSMSAPAGVWASTWAMLPAARAEPI</sequence>
<feature type="non-terminal residue" evidence="1">
    <location>
        <position position="1"/>
    </location>
</feature>
<evidence type="ECO:0000313" key="1">
    <source>
        <dbReference type="EMBL" id="GFD53946.1"/>
    </source>
</evidence>
<reference evidence="1" key="1">
    <citation type="journal article" date="2019" name="Sci. Rep.">
        <title>Draft genome of Tanacetum cinerariifolium, the natural source of mosquito coil.</title>
        <authorList>
            <person name="Yamashiro T."/>
            <person name="Shiraishi A."/>
            <person name="Satake H."/>
            <person name="Nakayama K."/>
        </authorList>
    </citation>
    <scope>NUCLEOTIDE SEQUENCE</scope>
</reference>
<organism evidence="1">
    <name type="scientific">Tanacetum cinerariifolium</name>
    <name type="common">Dalmatian daisy</name>
    <name type="synonym">Chrysanthemum cinerariifolium</name>
    <dbReference type="NCBI Taxonomy" id="118510"/>
    <lineage>
        <taxon>Eukaryota</taxon>
        <taxon>Viridiplantae</taxon>
        <taxon>Streptophyta</taxon>
        <taxon>Embryophyta</taxon>
        <taxon>Tracheophyta</taxon>
        <taxon>Spermatophyta</taxon>
        <taxon>Magnoliopsida</taxon>
        <taxon>eudicotyledons</taxon>
        <taxon>Gunneridae</taxon>
        <taxon>Pentapetalae</taxon>
        <taxon>asterids</taxon>
        <taxon>campanulids</taxon>
        <taxon>Asterales</taxon>
        <taxon>Asteraceae</taxon>
        <taxon>Asteroideae</taxon>
        <taxon>Anthemideae</taxon>
        <taxon>Anthemidinae</taxon>
        <taxon>Tanacetum</taxon>
    </lineage>
</organism>
<protein>
    <submittedName>
        <fullName evidence="1">Uncharacterized protein</fullName>
    </submittedName>
</protein>
<accession>A0A699X7X1</accession>
<gene>
    <name evidence="1" type="ORF">Tci_925915</name>
</gene>
<comment type="caution">
    <text evidence="1">The sequence shown here is derived from an EMBL/GenBank/DDBJ whole genome shotgun (WGS) entry which is preliminary data.</text>
</comment>
<name>A0A699X7X1_TANCI</name>
<dbReference type="AlphaFoldDB" id="A0A699X7X1"/>